<dbReference type="CDD" id="cd18186">
    <property type="entry name" value="BTB_POZ_ZBTB_KLHL-like"/>
    <property type="match status" value="1"/>
</dbReference>
<evidence type="ECO:0000313" key="2">
    <source>
        <dbReference type="Proteomes" id="UP000887578"/>
    </source>
</evidence>
<dbReference type="PROSITE" id="PS50097">
    <property type="entry name" value="BTB"/>
    <property type="match status" value="1"/>
</dbReference>
<dbReference type="WBParaSite" id="PDA_v2.g12626.t1">
    <property type="protein sequence ID" value="PDA_v2.g12626.t1"/>
    <property type="gene ID" value="PDA_v2.g12626"/>
</dbReference>
<dbReference type="Pfam" id="PF00651">
    <property type="entry name" value="BTB"/>
    <property type="match status" value="1"/>
</dbReference>
<dbReference type="InterPro" id="IPR011333">
    <property type="entry name" value="SKP1/BTB/POZ_sf"/>
</dbReference>
<evidence type="ECO:0000259" key="1">
    <source>
        <dbReference type="PROSITE" id="PS50097"/>
    </source>
</evidence>
<accession>A0A914P5K5</accession>
<dbReference type="SMART" id="SM00225">
    <property type="entry name" value="BTB"/>
    <property type="match status" value="1"/>
</dbReference>
<keyword evidence="2" id="KW-1185">Reference proteome</keyword>
<protein>
    <submittedName>
        <fullName evidence="3">BTB domain-containing protein</fullName>
    </submittedName>
</protein>
<feature type="domain" description="BTB" evidence="1">
    <location>
        <begin position="261"/>
        <end position="323"/>
    </location>
</feature>
<dbReference type="InterPro" id="IPR000210">
    <property type="entry name" value="BTB/POZ_dom"/>
</dbReference>
<evidence type="ECO:0000313" key="3">
    <source>
        <dbReference type="WBParaSite" id="PDA_v2.g12626.t1"/>
    </source>
</evidence>
<sequence length="426" mass="49223">MKHSSSFNQLICQFENEWKFRKYDLMNLAEFGCLSGKLYYAYNIPGLQYHVQIYPNAKTIKGRGRIMIRFGCYYYCQPELECEFSIESINFSRSYSSINADDRNDECFICAEWKINEQDIKEQMSTDKRLCSKVISVPLLSGVKLQLKFFSCKTTCDTPACSHFYIRVEPGNETKVDAALDYSIDSANYNEHLSFVFGGNKYFDPTYTLHDPTKNRFFVNGVLKINLKGIFMVEKHQNDQFKTLTLTKSFALKSAWKRKNKDFLIVIGDKEIQVHKKVLLAASNSMNGNKESFDNKMVINDFPFKIVDIAVKLIYGKSILLKSSLEDMFLLFCFGDKYRIQTIMDMIEKCLIEEISPVNVVYLLKFSSPDSNDSTNVPILYQECVRFLIKCLKKATPIYAAENLGEKFLESMFSKSILSNFIDTII</sequence>
<reference evidence="3" key="1">
    <citation type="submission" date="2022-11" db="UniProtKB">
        <authorList>
            <consortium name="WormBaseParasite"/>
        </authorList>
    </citation>
    <scope>IDENTIFICATION</scope>
</reference>
<dbReference type="Gene3D" id="3.30.710.10">
    <property type="entry name" value="Potassium Channel Kv1.1, Chain A"/>
    <property type="match status" value="1"/>
</dbReference>
<organism evidence="2 3">
    <name type="scientific">Panagrolaimus davidi</name>
    <dbReference type="NCBI Taxonomy" id="227884"/>
    <lineage>
        <taxon>Eukaryota</taxon>
        <taxon>Metazoa</taxon>
        <taxon>Ecdysozoa</taxon>
        <taxon>Nematoda</taxon>
        <taxon>Chromadorea</taxon>
        <taxon>Rhabditida</taxon>
        <taxon>Tylenchina</taxon>
        <taxon>Panagrolaimomorpha</taxon>
        <taxon>Panagrolaimoidea</taxon>
        <taxon>Panagrolaimidae</taxon>
        <taxon>Panagrolaimus</taxon>
    </lineage>
</organism>
<dbReference type="SUPFAM" id="SSF54695">
    <property type="entry name" value="POZ domain"/>
    <property type="match status" value="1"/>
</dbReference>
<dbReference type="Proteomes" id="UP000887578">
    <property type="component" value="Unplaced"/>
</dbReference>
<dbReference type="AlphaFoldDB" id="A0A914P5K5"/>
<name>A0A914P5K5_9BILA</name>
<proteinExistence type="predicted"/>